<protein>
    <recommendedName>
        <fullName evidence="5">Phosphopeptide-binding protein</fullName>
    </recommendedName>
</protein>
<reference evidence="3" key="1">
    <citation type="submission" date="2020-09" db="EMBL/GenBank/DDBJ databases">
        <authorList>
            <person name="Kim M.K."/>
        </authorList>
    </citation>
    <scope>NUCLEOTIDE SEQUENCE</scope>
    <source>
        <strain evidence="3">BT664</strain>
    </source>
</reference>
<sequence>MKRITWLLGSTTITLALLASCETAKSSANDASSTDSSPASTSQAGGSTSGSGASRTESMESNGIRLTPFGDSPKFAEAQLRLQTPIAMSSVPSGNVAFEYTVSNFQLTKMSGGPHMAQMANSMKGQHIHNIVDNQPYTAHYETKFTKPLADGQHVVLSFLSRSYHESLKHAGAYDLRIVNVGSGMPPTTPIIDLKAPNLFYSRPKDTYSGADAKCIMLDFYLVNTTLEPGGNRVRATINGSEFLLDRWMPYQMEGLPAGQNTVKLELIDAAGNLIPGPYNSVTRTFTVAP</sequence>
<feature type="chain" id="PRO_5037058878" description="Phosphopeptide-binding protein" evidence="2">
    <location>
        <begin position="25"/>
        <end position="290"/>
    </location>
</feature>
<dbReference type="AlphaFoldDB" id="A0A927GLN3"/>
<proteinExistence type="predicted"/>
<accession>A0A927GLN3</accession>
<evidence type="ECO:0000313" key="3">
    <source>
        <dbReference type="EMBL" id="MBD2770366.1"/>
    </source>
</evidence>
<evidence type="ECO:0000256" key="2">
    <source>
        <dbReference type="SAM" id="SignalP"/>
    </source>
</evidence>
<dbReference type="RefSeq" id="WP_191007175.1">
    <property type="nucleotide sequence ID" value="NZ_JACXAD010000035.1"/>
</dbReference>
<feature type="compositionally biased region" description="Low complexity" evidence="1">
    <location>
        <begin position="27"/>
        <end position="56"/>
    </location>
</feature>
<evidence type="ECO:0000256" key="1">
    <source>
        <dbReference type="SAM" id="MobiDB-lite"/>
    </source>
</evidence>
<dbReference type="PROSITE" id="PS51257">
    <property type="entry name" value="PROKAR_LIPOPROTEIN"/>
    <property type="match status" value="1"/>
</dbReference>
<name>A0A927GLN3_9BACT</name>
<feature type="region of interest" description="Disordered" evidence="1">
    <location>
        <begin position="27"/>
        <end position="70"/>
    </location>
</feature>
<keyword evidence="2" id="KW-0732">Signal</keyword>
<keyword evidence="4" id="KW-1185">Reference proteome</keyword>
<evidence type="ECO:0000313" key="4">
    <source>
        <dbReference type="Proteomes" id="UP000612233"/>
    </source>
</evidence>
<feature type="signal peptide" evidence="2">
    <location>
        <begin position="1"/>
        <end position="24"/>
    </location>
</feature>
<evidence type="ECO:0008006" key="5">
    <source>
        <dbReference type="Google" id="ProtNLM"/>
    </source>
</evidence>
<dbReference type="EMBL" id="JACXAD010000035">
    <property type="protein sequence ID" value="MBD2770366.1"/>
    <property type="molecule type" value="Genomic_DNA"/>
</dbReference>
<gene>
    <name evidence="3" type="ORF">IC235_20965</name>
</gene>
<comment type="caution">
    <text evidence="3">The sequence shown here is derived from an EMBL/GenBank/DDBJ whole genome shotgun (WGS) entry which is preliminary data.</text>
</comment>
<dbReference type="Proteomes" id="UP000612233">
    <property type="component" value="Unassembled WGS sequence"/>
</dbReference>
<organism evidence="3 4">
    <name type="scientific">Hymenobacter montanus</name>
    <dbReference type="NCBI Taxonomy" id="2771359"/>
    <lineage>
        <taxon>Bacteria</taxon>
        <taxon>Pseudomonadati</taxon>
        <taxon>Bacteroidota</taxon>
        <taxon>Cytophagia</taxon>
        <taxon>Cytophagales</taxon>
        <taxon>Hymenobacteraceae</taxon>
        <taxon>Hymenobacter</taxon>
    </lineage>
</organism>